<dbReference type="EMBL" id="JAEPLN010000001">
    <property type="protein sequence ID" value="MBO6971298.1"/>
    <property type="molecule type" value="Genomic_DNA"/>
</dbReference>
<dbReference type="GO" id="GO:0016747">
    <property type="term" value="F:acyltransferase activity, transferring groups other than amino-acyl groups"/>
    <property type="evidence" value="ECO:0007669"/>
    <property type="project" value="InterPro"/>
</dbReference>
<dbReference type="SUPFAM" id="SSF52266">
    <property type="entry name" value="SGNH hydrolase"/>
    <property type="match status" value="1"/>
</dbReference>
<proteinExistence type="predicted"/>
<evidence type="ECO:0000256" key="2">
    <source>
        <dbReference type="ARBA" id="ARBA00022475"/>
    </source>
</evidence>
<dbReference type="InterPro" id="IPR043968">
    <property type="entry name" value="SGNH"/>
</dbReference>
<keyword evidence="5 8" id="KW-1133">Transmembrane helix</keyword>
<feature type="transmembrane region" description="Helical" evidence="8">
    <location>
        <begin position="180"/>
        <end position="199"/>
    </location>
</feature>
<evidence type="ECO:0000313" key="11">
    <source>
        <dbReference type="EMBL" id="MBO6971298.1"/>
    </source>
</evidence>
<keyword evidence="2" id="KW-1003">Cell membrane</keyword>
<evidence type="ECO:0000256" key="7">
    <source>
        <dbReference type="ARBA" id="ARBA00023315"/>
    </source>
</evidence>
<dbReference type="PANTHER" id="PTHR23028">
    <property type="entry name" value="ACETYLTRANSFERASE"/>
    <property type="match status" value="1"/>
</dbReference>
<keyword evidence="4 8" id="KW-0812">Transmembrane</keyword>
<dbReference type="Pfam" id="PF01757">
    <property type="entry name" value="Acyl_transf_3"/>
    <property type="match status" value="1"/>
</dbReference>
<comment type="subcellular location">
    <subcellularLocation>
        <location evidence="1">Cell membrane</location>
        <topology evidence="1">Multi-pass membrane protein</topology>
    </subcellularLocation>
</comment>
<evidence type="ECO:0000256" key="5">
    <source>
        <dbReference type="ARBA" id="ARBA00022989"/>
    </source>
</evidence>
<feature type="transmembrane region" description="Helical" evidence="8">
    <location>
        <begin position="43"/>
        <end position="64"/>
    </location>
</feature>
<dbReference type="GO" id="GO:0005886">
    <property type="term" value="C:plasma membrane"/>
    <property type="evidence" value="ECO:0007669"/>
    <property type="project" value="UniProtKB-SubCell"/>
</dbReference>
<dbReference type="Proteomes" id="UP000668060">
    <property type="component" value="Unassembled WGS sequence"/>
</dbReference>
<feature type="transmembrane region" description="Helical" evidence="8">
    <location>
        <begin position="85"/>
        <end position="106"/>
    </location>
</feature>
<dbReference type="PANTHER" id="PTHR23028:SF53">
    <property type="entry name" value="ACYL_TRANSF_3 DOMAIN-CONTAINING PROTEIN"/>
    <property type="match status" value="1"/>
</dbReference>
<evidence type="ECO:0000256" key="8">
    <source>
        <dbReference type="SAM" id="Phobius"/>
    </source>
</evidence>
<feature type="transmembrane region" description="Helical" evidence="8">
    <location>
        <begin position="148"/>
        <end position="168"/>
    </location>
</feature>
<accession>A0A9D9G3A1</accession>
<dbReference type="AlphaFoldDB" id="A0A9D9G3A1"/>
<feature type="transmembrane region" description="Helical" evidence="8">
    <location>
        <begin position="239"/>
        <end position="256"/>
    </location>
</feature>
<feature type="transmembrane region" description="Helical" evidence="8">
    <location>
        <begin position="320"/>
        <end position="340"/>
    </location>
</feature>
<dbReference type="Gene3D" id="3.40.50.1110">
    <property type="entry name" value="SGNH hydrolase"/>
    <property type="match status" value="1"/>
</dbReference>
<feature type="transmembrane region" description="Helical" evidence="8">
    <location>
        <begin position="293"/>
        <end position="314"/>
    </location>
</feature>
<organism evidence="11 12">
    <name type="scientific">Prochlorococcus marinus CUG1433</name>
    <dbReference type="NCBI Taxonomy" id="2774506"/>
    <lineage>
        <taxon>Bacteria</taxon>
        <taxon>Bacillati</taxon>
        <taxon>Cyanobacteriota</taxon>
        <taxon>Cyanophyceae</taxon>
        <taxon>Synechococcales</taxon>
        <taxon>Prochlorococcaceae</taxon>
        <taxon>Prochlorococcus</taxon>
    </lineage>
</organism>
<dbReference type="InterPro" id="IPR050879">
    <property type="entry name" value="Acyltransferase_3"/>
</dbReference>
<keyword evidence="3" id="KW-0808">Transferase</keyword>
<protein>
    <submittedName>
        <fullName evidence="11">Acyltransferase</fullName>
    </submittedName>
</protein>
<dbReference type="InterPro" id="IPR002656">
    <property type="entry name" value="Acyl_transf_3_dom"/>
</dbReference>
<evidence type="ECO:0000256" key="1">
    <source>
        <dbReference type="ARBA" id="ARBA00004651"/>
    </source>
</evidence>
<feature type="domain" description="Acyltransferase 3" evidence="9">
    <location>
        <begin position="18"/>
        <end position="338"/>
    </location>
</feature>
<keyword evidence="6 8" id="KW-0472">Membrane</keyword>
<name>A0A9D9G3A1_PROMR</name>
<dbReference type="GO" id="GO:0000271">
    <property type="term" value="P:polysaccharide biosynthetic process"/>
    <property type="evidence" value="ECO:0007669"/>
    <property type="project" value="TreeGrafter"/>
</dbReference>
<evidence type="ECO:0000256" key="6">
    <source>
        <dbReference type="ARBA" id="ARBA00023136"/>
    </source>
</evidence>
<feature type="transmembrane region" description="Helical" evidence="8">
    <location>
        <begin position="360"/>
        <end position="381"/>
    </location>
</feature>
<dbReference type="InterPro" id="IPR036514">
    <property type="entry name" value="SGNH_hydro_sf"/>
</dbReference>
<dbReference type="Pfam" id="PF19040">
    <property type="entry name" value="SGNH"/>
    <property type="match status" value="1"/>
</dbReference>
<comment type="caution">
    <text evidence="11">The sequence shown here is derived from an EMBL/GenBank/DDBJ whole genome shotgun (WGS) entry which is preliminary data.</text>
</comment>
<feature type="transmembrane region" description="Helical" evidence="8">
    <location>
        <begin position="205"/>
        <end position="227"/>
    </location>
</feature>
<evidence type="ECO:0000259" key="10">
    <source>
        <dbReference type="Pfam" id="PF19040"/>
    </source>
</evidence>
<keyword evidence="7 11" id="KW-0012">Acyltransferase</keyword>
<feature type="domain" description="SGNH" evidence="10">
    <location>
        <begin position="411"/>
        <end position="621"/>
    </location>
</feature>
<feature type="transmembrane region" description="Helical" evidence="8">
    <location>
        <begin position="262"/>
        <end position="281"/>
    </location>
</feature>
<evidence type="ECO:0000256" key="3">
    <source>
        <dbReference type="ARBA" id="ARBA00022679"/>
    </source>
</evidence>
<evidence type="ECO:0000259" key="9">
    <source>
        <dbReference type="Pfam" id="PF01757"/>
    </source>
</evidence>
<sequence length="625" mass="71659">MSKDINKNKISFNSVYRPEIDGLRAFAVVAVVINHFNKEILPNGYLGVDIFFVISGFVITSSLYQRPSKNIKDFITGFYARRIKRLIPVLSIFVFITSIGICLFNPSPSISLKTGITSLFGLSNFFLYKQSTDYFAQPTELNVFMHTWSLGVEEQFYILFPFLIWFSGYGRQTKNGARNLFLTIGALSIASCFGFLYLYPINQSAAYFLMPTRFWEISSGCLLFIGLQKNKFIEQSLERIPPLLLLIFIVGAMYLPKSLATASTIAVVILSCILITSLKNQTSIYRIFTNTKVVYIGLISYSLYLWHWCVLSISRWTIGIHWWSVPFQVALTFILAITSYQWIELPLKKRYWFGKKWKTIILGGGVIIILTGGIFALGKLLKGKLFIGNQENVWNMKTYGEIKITHSPLLPTIYLIGDSIAGHYGSVLSHLADKKEFNFVMHPRGNGLKLKTNKSPEKYEEFILAPLRKYKNKFKKGDVVIFSGHQNRYYKNGENWTKLYSTFIRQTQNIGIKFVLISPTPFFSGVRAGYICQEEWFRPSWVISPLCISQVNKNEFLASEIVPIQKIDKFLLANPQVSYIDAFSILCPNKYCKNHDENKLMYKDNFHLNGYGAMKLTNTFETLFD</sequence>
<evidence type="ECO:0000313" key="12">
    <source>
        <dbReference type="Proteomes" id="UP000668060"/>
    </source>
</evidence>
<evidence type="ECO:0000256" key="4">
    <source>
        <dbReference type="ARBA" id="ARBA00022692"/>
    </source>
</evidence>
<gene>
    <name evidence="11" type="ORF">JJ842_05155</name>
</gene>
<reference evidence="11" key="1">
    <citation type="journal article" date="2021" name="Front. Mar. Sci.">
        <title>Genomes of Diverse Isolates of Prochlorococcus High-Light-Adapted Clade II in the Western Pacific Ocean.</title>
        <authorList>
            <person name="Yan W."/>
            <person name="Feng X."/>
            <person name="Zhang W."/>
            <person name="Nawaz M.Z."/>
            <person name="Luo T."/>
            <person name="Zhang R."/>
            <person name="Jiao N."/>
        </authorList>
    </citation>
    <scope>NUCLEOTIDE SEQUENCE</scope>
    <source>
        <strain evidence="11">CUG1433</strain>
    </source>
</reference>